<keyword evidence="2" id="KW-1185">Reference proteome</keyword>
<protein>
    <submittedName>
        <fullName evidence="1">Uncharacterized protein</fullName>
    </submittedName>
</protein>
<evidence type="ECO:0000313" key="2">
    <source>
        <dbReference type="Proteomes" id="UP000269154"/>
    </source>
</evidence>
<gene>
    <name evidence="1" type="ORF">D5R40_07350</name>
</gene>
<dbReference type="Proteomes" id="UP000269154">
    <property type="component" value="Unassembled WGS sequence"/>
</dbReference>
<sequence>MIVSQIFNYNFLLLFVPLFSKLGVRLSSKLFSSTANSSYHKVLGNTKRGKSNATKKTENYA</sequence>
<evidence type="ECO:0000313" key="1">
    <source>
        <dbReference type="EMBL" id="RQH49102.1"/>
    </source>
</evidence>
<organism evidence="1 2">
    <name type="scientific">Okeania hirsuta</name>
    <dbReference type="NCBI Taxonomy" id="1458930"/>
    <lineage>
        <taxon>Bacteria</taxon>
        <taxon>Bacillati</taxon>
        <taxon>Cyanobacteriota</taxon>
        <taxon>Cyanophyceae</taxon>
        <taxon>Oscillatoriophycideae</taxon>
        <taxon>Oscillatoriales</taxon>
        <taxon>Microcoleaceae</taxon>
        <taxon>Okeania</taxon>
    </lineage>
</organism>
<proteinExistence type="predicted"/>
<dbReference type="AlphaFoldDB" id="A0A3N6PH85"/>
<reference evidence="1 2" key="1">
    <citation type="journal article" date="2018" name="ACS Chem. Biol.">
        <title>Ketoreductase domain dysfunction expands chemodiversity: malyngamide biosynthesis in the cyanobacterium Okeania hirsuta.</title>
        <authorList>
            <person name="Moss N.A."/>
            <person name="Leao T."/>
            <person name="Rankin M."/>
            <person name="McCullough T.M."/>
            <person name="Qu P."/>
            <person name="Korobeynikov A."/>
            <person name="Smith J.L."/>
            <person name="Gerwick L."/>
            <person name="Gerwick W.H."/>
        </authorList>
    </citation>
    <scope>NUCLEOTIDE SEQUENCE [LARGE SCALE GENOMIC DNA]</scope>
    <source>
        <strain evidence="1 2">PAB10Feb10-1</strain>
    </source>
</reference>
<accession>A0A3N6PH85</accession>
<dbReference type="EMBL" id="RCBY01000027">
    <property type="protein sequence ID" value="RQH49102.1"/>
    <property type="molecule type" value="Genomic_DNA"/>
</dbReference>
<name>A0A3N6PH85_9CYAN</name>
<comment type="caution">
    <text evidence="1">The sequence shown here is derived from an EMBL/GenBank/DDBJ whole genome shotgun (WGS) entry which is preliminary data.</text>
</comment>